<dbReference type="AlphaFoldDB" id="A0AA37SRS5"/>
<dbReference type="Proteomes" id="UP001156666">
    <property type="component" value="Unassembled WGS sequence"/>
</dbReference>
<name>A0AA37SRS5_9BACT</name>
<dbReference type="Gene3D" id="2.30.30.40">
    <property type="entry name" value="SH3 Domains"/>
    <property type="match status" value="1"/>
</dbReference>
<feature type="signal peptide" evidence="1">
    <location>
        <begin position="1"/>
        <end position="19"/>
    </location>
</feature>
<reference evidence="3" key="1">
    <citation type="journal article" date="2014" name="Int. J. Syst. Evol. Microbiol.">
        <title>Complete genome sequence of Corynebacterium casei LMG S-19264T (=DSM 44701T), isolated from a smear-ripened cheese.</title>
        <authorList>
            <consortium name="US DOE Joint Genome Institute (JGI-PGF)"/>
            <person name="Walter F."/>
            <person name="Albersmeier A."/>
            <person name="Kalinowski J."/>
            <person name="Ruckert C."/>
        </authorList>
    </citation>
    <scope>NUCLEOTIDE SEQUENCE</scope>
    <source>
        <strain evidence="3">NBRC 108769</strain>
    </source>
</reference>
<feature type="chain" id="PRO_5041279148" description="SH3b domain-containing protein" evidence="1">
    <location>
        <begin position="20"/>
        <end position="240"/>
    </location>
</feature>
<feature type="domain" description="SH3b" evidence="2">
    <location>
        <begin position="35"/>
        <end position="99"/>
    </location>
</feature>
<sequence>MKNLIGILALLLMNTLVFGNTDNNVKPELKVMAKSGLKLRLSPNLDSPVLDVIQYGESVTQTDDFVPSLEKFNVNWVKGSWIKVNYNNQVGFIFDGFVSELSVPSEALEFASTINEISQAVYNYSFHKYPWIATDTLTDNEMALTTLSILGETELFVHDSEYMSKVEATIPNVRIMDVYHLVESMMDTRAARSALKESTMFFSDASGEVNKIKISGGQITIKILDNGSVKLSCKTIHEGC</sequence>
<dbReference type="RefSeq" id="WP_235291010.1">
    <property type="nucleotide sequence ID" value="NZ_BSOH01000007.1"/>
</dbReference>
<protein>
    <recommendedName>
        <fullName evidence="2">SH3b domain-containing protein</fullName>
    </recommendedName>
</protein>
<evidence type="ECO:0000256" key="1">
    <source>
        <dbReference type="SAM" id="SignalP"/>
    </source>
</evidence>
<keyword evidence="1" id="KW-0732">Signal</keyword>
<organism evidence="3 4">
    <name type="scientific">Portibacter lacus</name>
    <dbReference type="NCBI Taxonomy" id="1099794"/>
    <lineage>
        <taxon>Bacteria</taxon>
        <taxon>Pseudomonadati</taxon>
        <taxon>Bacteroidota</taxon>
        <taxon>Saprospiria</taxon>
        <taxon>Saprospirales</taxon>
        <taxon>Haliscomenobacteraceae</taxon>
        <taxon>Portibacter</taxon>
    </lineage>
</organism>
<dbReference type="Pfam" id="PF08239">
    <property type="entry name" value="SH3_3"/>
    <property type="match status" value="1"/>
</dbReference>
<keyword evidence="4" id="KW-1185">Reference proteome</keyword>
<dbReference type="EMBL" id="BSOH01000007">
    <property type="protein sequence ID" value="GLR16805.1"/>
    <property type="molecule type" value="Genomic_DNA"/>
</dbReference>
<dbReference type="InterPro" id="IPR003646">
    <property type="entry name" value="SH3-like_bac-type"/>
</dbReference>
<evidence type="ECO:0000313" key="4">
    <source>
        <dbReference type="Proteomes" id="UP001156666"/>
    </source>
</evidence>
<accession>A0AA37SRS5</accession>
<comment type="caution">
    <text evidence="3">The sequence shown here is derived from an EMBL/GenBank/DDBJ whole genome shotgun (WGS) entry which is preliminary data.</text>
</comment>
<proteinExistence type="predicted"/>
<evidence type="ECO:0000259" key="2">
    <source>
        <dbReference type="Pfam" id="PF08239"/>
    </source>
</evidence>
<gene>
    <name evidence="3" type="ORF">GCM10007940_14200</name>
</gene>
<evidence type="ECO:0000313" key="3">
    <source>
        <dbReference type="EMBL" id="GLR16805.1"/>
    </source>
</evidence>
<reference evidence="3" key="2">
    <citation type="submission" date="2023-01" db="EMBL/GenBank/DDBJ databases">
        <title>Draft genome sequence of Portibacter lacus strain NBRC 108769.</title>
        <authorList>
            <person name="Sun Q."/>
            <person name="Mori K."/>
        </authorList>
    </citation>
    <scope>NUCLEOTIDE SEQUENCE</scope>
    <source>
        <strain evidence="3">NBRC 108769</strain>
    </source>
</reference>